<sequence length="317" mass="35392">MSDRVTIHISIYSLNNKTTIDQPTYKVSAQADVELGPEHFTTMSNLQMAISEHTRVGFLRSQFFRISLQSLFPDDFISDTKTLQQYMGNGNVIPMELHNLVVVRYTKAQCNQLRTKVTFEELFFLDNIIRLKRKYTRASIITASSISPVCNSIPTGTQQLKSMSPMFGESKHSIGPGASSLVESYDRLMPDQRAQLLGCAATVIDATAERPQAFDDALVDLKRVCGAQYFRPYPFPVIERATALYKAGALPISSILKIMAGNRNLQNRVGGIACKRHYGVPTVSMEVPLDLVDEVNAFIGSKMLRRNLSTERRTSSP</sequence>
<dbReference type="VEuPathDB" id="GiardiaDB:QR46_3703"/>
<protein>
    <submittedName>
        <fullName evidence="1">Uncharacterized protein</fullName>
    </submittedName>
</protein>
<accession>A0A132NRI6</accession>
<gene>
    <name evidence="1" type="ORF">QR46_3703</name>
</gene>
<comment type="caution">
    <text evidence="1">The sequence shown here is derived from an EMBL/GenBank/DDBJ whole genome shotgun (WGS) entry which is preliminary data.</text>
</comment>
<reference evidence="1 2" key="1">
    <citation type="journal article" date="2015" name="Mol. Biochem. Parasitol.">
        <title>Identification of polymorphic genes for use in assemblage B genotyping assays through comparative genomics of multiple assemblage B Giardia duodenalis isolates.</title>
        <authorList>
            <person name="Wielinga C."/>
            <person name="Thompson R.C."/>
            <person name="Monis P."/>
            <person name="Ryan U."/>
        </authorList>
    </citation>
    <scope>NUCLEOTIDE SEQUENCE [LARGE SCALE GENOMIC DNA]</scope>
    <source>
        <strain evidence="1 2">BAH15c1</strain>
    </source>
</reference>
<proteinExistence type="predicted"/>
<evidence type="ECO:0000313" key="1">
    <source>
        <dbReference type="EMBL" id="KWX12332.1"/>
    </source>
</evidence>
<organism evidence="1 2">
    <name type="scientific">Giardia duodenalis assemblage B</name>
    <dbReference type="NCBI Taxonomy" id="1394984"/>
    <lineage>
        <taxon>Eukaryota</taxon>
        <taxon>Metamonada</taxon>
        <taxon>Diplomonadida</taxon>
        <taxon>Hexamitidae</taxon>
        <taxon>Giardiinae</taxon>
        <taxon>Giardia</taxon>
    </lineage>
</organism>
<dbReference type="OrthoDB" id="10248690at2759"/>
<dbReference type="Proteomes" id="UP000070089">
    <property type="component" value="Unassembled WGS sequence"/>
</dbReference>
<dbReference type="EMBL" id="JXTI01000123">
    <property type="protein sequence ID" value="KWX12332.1"/>
    <property type="molecule type" value="Genomic_DNA"/>
</dbReference>
<evidence type="ECO:0000313" key="2">
    <source>
        <dbReference type="Proteomes" id="UP000070089"/>
    </source>
</evidence>
<name>A0A132NRI6_GIAIN</name>
<dbReference type="AlphaFoldDB" id="A0A132NRI6"/>